<accession>A0A6J5L4Z7</accession>
<reference evidence="1" key="1">
    <citation type="submission" date="2020-04" db="EMBL/GenBank/DDBJ databases">
        <authorList>
            <person name="Chiriac C."/>
            <person name="Salcher M."/>
            <person name="Ghai R."/>
            <person name="Kavagutti S V."/>
        </authorList>
    </citation>
    <scope>NUCLEOTIDE SEQUENCE</scope>
</reference>
<name>A0A6J5L4Z7_9CAUD</name>
<proteinExistence type="predicted"/>
<evidence type="ECO:0000313" key="1">
    <source>
        <dbReference type="EMBL" id="CAB4128925.1"/>
    </source>
</evidence>
<organism evidence="1">
    <name type="scientific">uncultured Caudovirales phage</name>
    <dbReference type="NCBI Taxonomy" id="2100421"/>
    <lineage>
        <taxon>Viruses</taxon>
        <taxon>Duplodnaviria</taxon>
        <taxon>Heunggongvirae</taxon>
        <taxon>Uroviricota</taxon>
        <taxon>Caudoviricetes</taxon>
        <taxon>Peduoviridae</taxon>
        <taxon>Maltschvirus</taxon>
        <taxon>Maltschvirus maltsch</taxon>
    </lineage>
</organism>
<gene>
    <name evidence="1" type="ORF">UFOVP111_108</name>
</gene>
<protein>
    <submittedName>
        <fullName evidence="1">Uncharacterized protein</fullName>
    </submittedName>
</protein>
<dbReference type="EMBL" id="LR796226">
    <property type="protein sequence ID" value="CAB4128925.1"/>
    <property type="molecule type" value="Genomic_DNA"/>
</dbReference>
<sequence length="75" mass="8200">MKILKKDGNPQPTKLQKRVAGISTPELVNWAENSLAVIGKGVYHHQRDGIDGLLDAELGAEALLAIVQELKKRIT</sequence>